<dbReference type="Proteomes" id="UP000001645">
    <property type="component" value="Chromosome 5"/>
</dbReference>
<name>A0A803YG88_MELGA</name>
<feature type="compositionally biased region" description="Basic and acidic residues" evidence="1">
    <location>
        <begin position="390"/>
        <end position="403"/>
    </location>
</feature>
<reference evidence="3" key="3">
    <citation type="submission" date="2025-09" db="UniProtKB">
        <authorList>
            <consortium name="Ensembl"/>
        </authorList>
    </citation>
    <scope>IDENTIFICATION</scope>
</reference>
<accession>A0A803YG88</accession>
<dbReference type="CTD" id="137183462"/>
<dbReference type="InParanoid" id="A0A803YG88"/>
<feature type="compositionally biased region" description="Polar residues" evidence="1">
    <location>
        <begin position="377"/>
        <end position="389"/>
    </location>
</feature>
<dbReference type="GeneTree" id="ENSGT00390000012348"/>
<dbReference type="Bgee" id="ENSMGAG00000006393">
    <property type="expression patterns" value="Expressed in bursa of Fabricius and 2 other cell types or tissues"/>
</dbReference>
<feature type="region of interest" description="Disordered" evidence="1">
    <location>
        <begin position="360"/>
        <end position="403"/>
    </location>
</feature>
<dbReference type="AlphaFoldDB" id="A0A803YG88"/>
<gene>
    <name evidence="3" type="primary">C5H11orf16</name>
</gene>
<feature type="compositionally biased region" description="Polar residues" evidence="1">
    <location>
        <begin position="457"/>
        <end position="473"/>
    </location>
</feature>
<dbReference type="PANTHER" id="PTHR14343">
    <property type="entry name" value="VWFA DOMAIN-CONTAINING PROTEIN"/>
    <property type="match status" value="1"/>
</dbReference>
<dbReference type="OrthoDB" id="6241467at2759"/>
<feature type="domain" description="DUF4537" evidence="2">
    <location>
        <begin position="105"/>
        <end position="239"/>
    </location>
</feature>
<dbReference type="Ensembl" id="ENSMGAT00000037084.1">
    <property type="protein sequence ID" value="ENSMGAP00000030785.1"/>
    <property type="gene ID" value="ENSMGAG00000006393.2"/>
</dbReference>
<evidence type="ECO:0000313" key="3">
    <source>
        <dbReference type="Ensembl" id="ENSMGAP00000030785.1"/>
    </source>
</evidence>
<feature type="region of interest" description="Disordered" evidence="1">
    <location>
        <begin position="331"/>
        <end position="350"/>
    </location>
</feature>
<dbReference type="RefSeq" id="XP_019470875.1">
    <property type="nucleotide sequence ID" value="XM_019615330.2"/>
</dbReference>
<evidence type="ECO:0000259" key="2">
    <source>
        <dbReference type="Pfam" id="PF15057"/>
    </source>
</evidence>
<sequence>MLPASSRAKGRGFCLKAKYKRSRFSVISSWCCSMMPALDKFLCSSAIPAIHPCCRSSFTMHPAWITKTLAPLWCQRIGRCLPSLGPAWPRLSMSQRSAILAKNVPVLVRGEHDGFYYHGTVKEEMENEREMFLVEFTRPLQLHGRHSVCVQKTAKDDILEYANGMKHSLLPGDKVLAPWEPDLVRYGPGTILTGIETRDPLRASEDEEIVVQFWNNKKVKLPQGVALWIPPSLCERIVEMIHMPFSSRLKRRESPDANSCIFSCSPKTTWVPVCVAHSNAKHSLLCSPCWPLLHCRCGGMCCSSACVRCFCCCHGHFDVWWPLPPKSQVIQREAEEAEPSSKSSPRLLEVEGPKQEELAALAARSPSDSEGDPEVFPNQSAVMDSTVKTDPSRSEKSRLEESARPKWKYWKRNHYKSRASNSGTGRRSSICTKGKLESKAISVVDMSHVAPPEQNAVLETTEQPPRGQFTMNEKYQDFKLSSGEEGSVASGKQRYRGTRKKTESDNKHKATCLGKDKLGSTDCISREQRGKEQQSSC</sequence>
<evidence type="ECO:0000313" key="4">
    <source>
        <dbReference type="Proteomes" id="UP000001645"/>
    </source>
</evidence>
<dbReference type="PANTHER" id="PTHR14343:SF3">
    <property type="entry name" value="SIMILAR TO PREDICTED GENE ICRFP703B1614Q5.5"/>
    <property type="match status" value="1"/>
</dbReference>
<dbReference type="KEGG" id="mgp:104910977"/>
<reference evidence="3 4" key="1">
    <citation type="journal article" date="2010" name="PLoS Biol.">
        <title>Multi-platform next-generation sequencing of the domestic turkey (Meleagris gallopavo): genome assembly and analysis.</title>
        <authorList>
            <person name="Dalloul R.A."/>
            <person name="Long J.A."/>
            <person name="Zimin A.V."/>
            <person name="Aslam L."/>
            <person name="Beal K."/>
            <person name="Blomberg L.A."/>
            <person name="Bouffard P."/>
            <person name="Burt D.W."/>
            <person name="Crasta O."/>
            <person name="Crooijmans R.P."/>
            <person name="Cooper K."/>
            <person name="Coulombe R.A."/>
            <person name="De S."/>
            <person name="Delany M.E."/>
            <person name="Dodgson J.B."/>
            <person name="Dong J.J."/>
            <person name="Evans C."/>
            <person name="Frederickson K.M."/>
            <person name="Flicek P."/>
            <person name="Florea L."/>
            <person name="Folkerts O."/>
            <person name="Groenen M.A."/>
            <person name="Harkins T.T."/>
            <person name="Herrero J."/>
            <person name="Hoffmann S."/>
            <person name="Megens H.J."/>
            <person name="Jiang A."/>
            <person name="de Jong P."/>
            <person name="Kaiser P."/>
            <person name="Kim H."/>
            <person name="Kim K.W."/>
            <person name="Kim S."/>
            <person name="Langenberger D."/>
            <person name="Lee M.K."/>
            <person name="Lee T."/>
            <person name="Mane S."/>
            <person name="Marcais G."/>
            <person name="Marz M."/>
            <person name="McElroy A.P."/>
            <person name="Modise T."/>
            <person name="Nefedov M."/>
            <person name="Notredame C."/>
            <person name="Paton I.R."/>
            <person name="Payne W.S."/>
            <person name="Pertea G."/>
            <person name="Prickett D."/>
            <person name="Puiu D."/>
            <person name="Qioa D."/>
            <person name="Raineri E."/>
            <person name="Ruffier M."/>
            <person name="Salzberg S.L."/>
            <person name="Schatz M.C."/>
            <person name="Scheuring C."/>
            <person name="Schmidt C.J."/>
            <person name="Schroeder S."/>
            <person name="Searle S.M."/>
            <person name="Smith E.J."/>
            <person name="Smith J."/>
            <person name="Sonstegard T.S."/>
            <person name="Stadler P.F."/>
            <person name="Tafer H."/>
            <person name="Tu Z.J."/>
            <person name="Van Tassell C.P."/>
            <person name="Vilella A.J."/>
            <person name="Williams K.P."/>
            <person name="Yorke J.A."/>
            <person name="Zhang L."/>
            <person name="Zhang H.B."/>
            <person name="Zhang X."/>
            <person name="Zhang Y."/>
            <person name="Reed K.M."/>
        </authorList>
    </citation>
    <scope>NUCLEOTIDE SEQUENCE [LARGE SCALE GENOMIC DNA]</scope>
</reference>
<organism evidence="3 4">
    <name type="scientific">Meleagris gallopavo</name>
    <name type="common">Wild turkey</name>
    <dbReference type="NCBI Taxonomy" id="9103"/>
    <lineage>
        <taxon>Eukaryota</taxon>
        <taxon>Metazoa</taxon>
        <taxon>Chordata</taxon>
        <taxon>Craniata</taxon>
        <taxon>Vertebrata</taxon>
        <taxon>Euteleostomi</taxon>
        <taxon>Archelosauria</taxon>
        <taxon>Archosauria</taxon>
        <taxon>Dinosauria</taxon>
        <taxon>Saurischia</taxon>
        <taxon>Theropoda</taxon>
        <taxon>Coelurosauria</taxon>
        <taxon>Aves</taxon>
        <taxon>Neognathae</taxon>
        <taxon>Galloanserae</taxon>
        <taxon>Galliformes</taxon>
        <taxon>Phasianidae</taxon>
        <taxon>Meleagridinae</taxon>
        <taxon>Meleagris</taxon>
    </lineage>
</organism>
<keyword evidence="4" id="KW-1185">Reference proteome</keyword>
<feature type="region of interest" description="Disordered" evidence="1">
    <location>
        <begin position="453"/>
        <end position="537"/>
    </location>
</feature>
<proteinExistence type="predicted"/>
<dbReference type="Pfam" id="PF15057">
    <property type="entry name" value="DUF4537"/>
    <property type="match status" value="1"/>
</dbReference>
<evidence type="ECO:0000256" key="1">
    <source>
        <dbReference type="SAM" id="MobiDB-lite"/>
    </source>
</evidence>
<reference evidence="3" key="2">
    <citation type="submission" date="2025-08" db="UniProtKB">
        <authorList>
            <consortium name="Ensembl"/>
        </authorList>
    </citation>
    <scope>IDENTIFICATION</scope>
</reference>
<protein>
    <recommendedName>
        <fullName evidence="2">DUF4537 domain-containing protein</fullName>
    </recommendedName>
</protein>
<dbReference type="InterPro" id="IPR032770">
    <property type="entry name" value="DUF4537"/>
</dbReference>
<dbReference type="GeneID" id="104910977"/>
<feature type="compositionally biased region" description="Basic and acidic residues" evidence="1">
    <location>
        <begin position="500"/>
        <end position="537"/>
    </location>
</feature>